<organism evidence="2 3">
    <name type="scientific">Exaiptasia diaphana</name>
    <name type="common">Tropical sea anemone</name>
    <name type="synonym">Aiptasia pulchella</name>
    <dbReference type="NCBI Taxonomy" id="2652724"/>
    <lineage>
        <taxon>Eukaryota</taxon>
        <taxon>Metazoa</taxon>
        <taxon>Cnidaria</taxon>
        <taxon>Anthozoa</taxon>
        <taxon>Hexacorallia</taxon>
        <taxon>Actiniaria</taxon>
        <taxon>Aiptasiidae</taxon>
        <taxon>Exaiptasia</taxon>
    </lineage>
</organism>
<feature type="domain" description="Carbamoyl phosphate synthase ATP-binding" evidence="1">
    <location>
        <begin position="160"/>
        <end position="214"/>
    </location>
</feature>
<dbReference type="GeneID" id="110249662"/>
<dbReference type="RefSeq" id="XP_020911896.1">
    <property type="nucleotide sequence ID" value="XM_021056237.2"/>
</dbReference>
<proteinExistence type="predicted"/>
<reference evidence="2" key="1">
    <citation type="submission" date="2022-11" db="UniProtKB">
        <authorList>
            <consortium name="EnsemblMetazoa"/>
        </authorList>
    </citation>
    <scope>IDENTIFICATION</scope>
</reference>
<accession>A0A913XYG3</accession>
<dbReference type="KEGG" id="epa:110249662"/>
<sequence length="400" mass="45433">MAATFKPVTLGNLISKDLSQAYILPIFPLPADGQYDKELFINNEQYKVYDYPPPDPIYNSCQFAWKVSCAAGHEFVVLVDHLPYRELKEHWKQWLPVFPSASFKSISEGLADDTPLVTVAALESVPANKYSVHPDIIYELNRKSTILKIGVPCPKHMTPENVSFPCVVKVDMAWGGRGNILARNQRQFSNALDMVRKQAGWKGDLLIQEYLDNIIKVHDCYFYLFKSGEVFWLGVYLGQFDFSDGKFEWLCGLSDFEEECERKNYVYDKFIVPIAKFLHEKGYFGALSCEIVENEKGMFLVDLNVRISGGTSHFLVFPYMAHLGFTKSSYFANKKFQGSTPEIIHKANLINKSTDKGRIVIFILNNSVNNNNLPECNVTLGIYGRSFDDVNELALKLSSS</sequence>
<protein>
    <recommendedName>
        <fullName evidence="1">Carbamoyl phosphate synthase ATP-binding domain-containing protein</fullName>
    </recommendedName>
</protein>
<dbReference type="InterPro" id="IPR005479">
    <property type="entry name" value="CPAse_ATP-bd"/>
</dbReference>
<dbReference type="PANTHER" id="PTHR37018:SF1">
    <property type="entry name" value="CULTURE SPECIFIC PROTEIN, PUTATIVE (AFU_ORTHOLOGUE AFUA_2G00130)-RELATED"/>
    <property type="match status" value="1"/>
</dbReference>
<evidence type="ECO:0000313" key="3">
    <source>
        <dbReference type="Proteomes" id="UP000887567"/>
    </source>
</evidence>
<keyword evidence="3" id="KW-1185">Reference proteome</keyword>
<dbReference type="PANTHER" id="PTHR37018">
    <property type="entry name" value="CULTURE SPECIFIC PROTEIN, PUTATIVE (AFU_ORTHOLOGUE AFUA_2G00130)-RELATED"/>
    <property type="match status" value="1"/>
</dbReference>
<evidence type="ECO:0000313" key="2">
    <source>
        <dbReference type="EnsemblMetazoa" id="XP_020911896.1"/>
    </source>
</evidence>
<dbReference type="OrthoDB" id="5946236at2759"/>
<dbReference type="GO" id="GO:0005524">
    <property type="term" value="F:ATP binding"/>
    <property type="evidence" value="ECO:0007669"/>
    <property type="project" value="InterPro"/>
</dbReference>
<dbReference type="SUPFAM" id="SSF56059">
    <property type="entry name" value="Glutathione synthetase ATP-binding domain-like"/>
    <property type="match status" value="1"/>
</dbReference>
<dbReference type="Proteomes" id="UP000887567">
    <property type="component" value="Unplaced"/>
</dbReference>
<dbReference type="EnsemblMetazoa" id="XM_021056237.2">
    <property type="protein sequence ID" value="XP_020911896.1"/>
    <property type="gene ID" value="LOC110249662"/>
</dbReference>
<dbReference type="AlphaFoldDB" id="A0A913XYG3"/>
<name>A0A913XYG3_EXADI</name>
<dbReference type="Pfam" id="PF02786">
    <property type="entry name" value="CPSase_L_D2"/>
    <property type="match status" value="1"/>
</dbReference>
<evidence type="ECO:0000259" key="1">
    <source>
        <dbReference type="Pfam" id="PF02786"/>
    </source>
</evidence>
<dbReference type="InterPro" id="IPR053269">
    <property type="entry name" value="Asp-Met_ligase"/>
</dbReference>